<organismHost>
    <name type="scientific">Lepidoptera</name>
    <name type="common">moths &amp; butterflies</name>
    <dbReference type="NCBI Taxonomy" id="7088"/>
</organismHost>
<accession>E9L6A5</accession>
<gene>
    <name evidence="2" type="ORF">Sf110a</name>
</gene>
<evidence type="ECO:0000313" key="4">
    <source>
        <dbReference type="EMBL" id="QRN46223.1"/>
    </source>
</evidence>
<evidence type="ECO:0000256" key="1">
    <source>
        <dbReference type="SAM" id="Phobius"/>
    </source>
</evidence>
<dbReference type="EMBL" id="HM595733">
    <property type="protein sequence ID" value="ADV91343.1"/>
    <property type="molecule type" value="Genomic_DNA"/>
</dbReference>
<reference evidence="2" key="1">
    <citation type="journal article" date="2011" name="J. Invertebr. Pathol.">
        <title>Sequence comparison between three geographically distinct Spodoptera frugiperda multiple nucleopolyhedrovirus isolates: Detecting positively selected genes.</title>
        <authorList>
            <person name="Simon O."/>
            <person name="Palma L."/>
            <person name="Beperet I."/>
            <person name="Munoz D."/>
            <person name="Lopez-Ferber M."/>
            <person name="Caballero P."/>
            <person name="Williams T."/>
        </authorList>
    </citation>
    <scope>NUCLEOTIDE SEQUENCE</scope>
    <source>
        <strain evidence="2">Nicaraguan</strain>
    </source>
</reference>
<protein>
    <submittedName>
        <fullName evidence="4">Sf110a</fullName>
    </submittedName>
</protein>
<dbReference type="EMBL" id="JF899325">
    <property type="protein sequence ID" value="AFH59054.1"/>
    <property type="molecule type" value="Genomic_DNA"/>
</dbReference>
<feature type="transmembrane region" description="Helical" evidence="1">
    <location>
        <begin position="84"/>
        <end position="105"/>
    </location>
</feature>
<organism evidence="2">
    <name type="scientific">Spodoptera frugiperda nuclear polyhedrosis virus</name>
    <name type="common">SfNPV</name>
    <dbReference type="NCBI Taxonomy" id="10455"/>
    <lineage>
        <taxon>Viruses</taxon>
        <taxon>Viruses incertae sedis</taxon>
        <taxon>Naldaviricetes</taxon>
        <taxon>Lefavirales</taxon>
        <taxon>Baculoviridae</taxon>
        <taxon>Alphabaculovirus</taxon>
        <taxon>Alphabaculovirus spofrugiperdae</taxon>
    </lineage>
</organism>
<sequence length="117" mass="13944">MRSDLCFHRNTSPKANIVTVAKYYISQQQQSLLSTKHFTESKDCNYCDIKNKYCIIHYHHHDDILMSRCLLSARHMDESKHKHIMLLFLAMISSFYCVILLMFAFSETLRRKQTSRH</sequence>
<proteinExistence type="predicted"/>
<keyword evidence="1" id="KW-0812">Transmembrane</keyword>
<dbReference type="EMBL" id="MW162628">
    <property type="protein sequence ID" value="QRN46223.1"/>
    <property type="molecule type" value="Genomic_DNA"/>
</dbReference>
<reference evidence="4" key="3">
    <citation type="journal article" date="2021" name="Infect. Genet. Evol.">
        <title>Genomic diversity in a population of Spodoptera frugiperda nucleopolyhedrovirus.</title>
        <authorList>
            <person name="Masson T."/>
            <person name="Fabre M.L."/>
            <person name="Pidre M.L."/>
            <person name="Niz J.M."/>
            <person name="Berretta M.F."/>
            <person name="Romanowski V."/>
            <person name="Ferrelli M.L."/>
        </authorList>
    </citation>
    <scope>NUCLEOTIDE SEQUENCE</scope>
    <source>
        <strain evidence="4">ARG-M</strain>
    </source>
</reference>
<name>E9L6A5_NPVSF</name>
<reference evidence="3" key="2">
    <citation type="journal article" date="2012" name="J. Invertebr. Pathol.">
        <title>Analysis of a naturally-occurring deletion mutant of Spodoptera frugiperda multiple nucleopolyhedrovirus reveals sf58 as a new per os infectivity factor of lepidopteran-infecting baculoviruses.</title>
        <authorList>
            <person name="Simon O."/>
            <person name="Palma L."/>
            <person name="Williams T."/>
            <person name="Lopez-Ferber M."/>
            <person name="Caballero P."/>
        </authorList>
    </citation>
    <scope>NUCLEOTIDE SEQUENCE</scope>
    <source>
        <strain evidence="3">Nicaraguan</strain>
    </source>
</reference>
<evidence type="ECO:0000313" key="2">
    <source>
        <dbReference type="EMBL" id="ADV91343.1"/>
    </source>
</evidence>
<keyword evidence="1" id="KW-1133">Transmembrane helix</keyword>
<keyword evidence="1" id="KW-0472">Membrane</keyword>
<evidence type="ECO:0000313" key="3">
    <source>
        <dbReference type="EMBL" id="AFH59054.1"/>
    </source>
</evidence>